<keyword evidence="1" id="KW-0732">Signal</keyword>
<dbReference type="Proteomes" id="UP001589733">
    <property type="component" value="Unassembled WGS sequence"/>
</dbReference>
<dbReference type="InterPro" id="IPR000871">
    <property type="entry name" value="Beta-lactam_class-A"/>
</dbReference>
<accession>A0ABV6B8J3</accession>
<proteinExistence type="predicted"/>
<dbReference type="Gene3D" id="3.40.710.10">
    <property type="entry name" value="DD-peptidase/beta-lactamase superfamily"/>
    <property type="match status" value="1"/>
</dbReference>
<dbReference type="PANTHER" id="PTHR35333">
    <property type="entry name" value="BETA-LACTAMASE"/>
    <property type="match status" value="1"/>
</dbReference>
<dbReference type="PANTHER" id="PTHR35333:SF4">
    <property type="entry name" value="SLR0121 PROTEIN"/>
    <property type="match status" value="1"/>
</dbReference>
<keyword evidence="4" id="KW-1185">Reference proteome</keyword>
<name>A0ABV6B8J3_9DEIO</name>
<protein>
    <submittedName>
        <fullName evidence="3">Serine hydrolase</fullName>
    </submittedName>
</protein>
<feature type="signal peptide" evidence="1">
    <location>
        <begin position="1"/>
        <end position="23"/>
    </location>
</feature>
<dbReference type="InterPro" id="IPR012338">
    <property type="entry name" value="Beta-lactam/transpept-like"/>
</dbReference>
<sequence>MISVRSLLSSLLACALVPSSAQAAINWPDPPELTPLTCTAGTTAAPVQLAPTSALPAGVSGRVAFSAILFGTDGQALQEMTLGNVNELHPLASAFKPLVVEAVLRDIDTGKLKLNTLLETTPGRRSIESYPAGKNSIATLARRALVPSDNTASDLLHLTAGVTRVAQEVHDRSPCTSVLHTTKAIWALQSGLLPEVLPDPVRDAPTYAALPFRTRLDLARLAVLGSQRLTGPEVEAALDVYFKGPTYSPAMELGVQNTSTARAFARLQAQMLPGATLKPATRALFRSWLSDKESCCRPKNPTFKPAFWGVKSGSGWRMLTMSGAATLKDGRTVGYALLIDQADPQVAEQTERWLRPLAVWIDAQLLRLTR</sequence>
<comment type="caution">
    <text evidence="3">The sequence shown here is derived from an EMBL/GenBank/DDBJ whole genome shotgun (WGS) entry which is preliminary data.</text>
</comment>
<keyword evidence="3" id="KW-0378">Hydrolase</keyword>
<evidence type="ECO:0000313" key="3">
    <source>
        <dbReference type="EMBL" id="MFB9995300.1"/>
    </source>
</evidence>
<dbReference type="EMBL" id="JBHLYR010000084">
    <property type="protein sequence ID" value="MFB9995300.1"/>
    <property type="molecule type" value="Genomic_DNA"/>
</dbReference>
<gene>
    <name evidence="3" type="ORF">ACFFLM_25455</name>
</gene>
<dbReference type="RefSeq" id="WP_380017091.1">
    <property type="nucleotide sequence ID" value="NZ_JBHLYR010000084.1"/>
</dbReference>
<reference evidence="3 4" key="1">
    <citation type="submission" date="2024-09" db="EMBL/GenBank/DDBJ databases">
        <authorList>
            <person name="Sun Q."/>
            <person name="Mori K."/>
        </authorList>
    </citation>
    <scope>NUCLEOTIDE SEQUENCE [LARGE SCALE GENOMIC DNA]</scope>
    <source>
        <strain evidence="3 4">JCM 13503</strain>
    </source>
</reference>
<feature type="chain" id="PRO_5046751469" evidence="1">
    <location>
        <begin position="24"/>
        <end position="370"/>
    </location>
</feature>
<evidence type="ECO:0000313" key="4">
    <source>
        <dbReference type="Proteomes" id="UP001589733"/>
    </source>
</evidence>
<evidence type="ECO:0000259" key="2">
    <source>
        <dbReference type="Pfam" id="PF13354"/>
    </source>
</evidence>
<dbReference type="Pfam" id="PF13354">
    <property type="entry name" value="Beta-lactamase2"/>
    <property type="match status" value="1"/>
</dbReference>
<evidence type="ECO:0000256" key="1">
    <source>
        <dbReference type="SAM" id="SignalP"/>
    </source>
</evidence>
<feature type="domain" description="Beta-lactamase class A catalytic" evidence="2">
    <location>
        <begin position="85"/>
        <end position="333"/>
    </location>
</feature>
<dbReference type="InterPro" id="IPR045155">
    <property type="entry name" value="Beta-lactam_cat"/>
</dbReference>
<organism evidence="3 4">
    <name type="scientific">Deinococcus oregonensis</name>
    <dbReference type="NCBI Taxonomy" id="1805970"/>
    <lineage>
        <taxon>Bacteria</taxon>
        <taxon>Thermotogati</taxon>
        <taxon>Deinococcota</taxon>
        <taxon>Deinococci</taxon>
        <taxon>Deinococcales</taxon>
        <taxon>Deinococcaceae</taxon>
        <taxon>Deinococcus</taxon>
    </lineage>
</organism>
<dbReference type="GO" id="GO:0016787">
    <property type="term" value="F:hydrolase activity"/>
    <property type="evidence" value="ECO:0007669"/>
    <property type="project" value="UniProtKB-KW"/>
</dbReference>
<dbReference type="SUPFAM" id="SSF56601">
    <property type="entry name" value="beta-lactamase/transpeptidase-like"/>
    <property type="match status" value="1"/>
</dbReference>